<dbReference type="Pfam" id="PF13767">
    <property type="entry name" value="DUF4168"/>
    <property type="match status" value="1"/>
</dbReference>
<evidence type="ECO:0000313" key="4">
    <source>
        <dbReference type="EMBL" id="KGD60982.1"/>
    </source>
</evidence>
<dbReference type="InterPro" id="IPR025433">
    <property type="entry name" value="DUF4168"/>
</dbReference>
<keyword evidence="2" id="KW-0732">Signal</keyword>
<dbReference type="Proteomes" id="UP000029443">
    <property type="component" value="Unassembled WGS sequence"/>
</dbReference>
<feature type="domain" description="DUF4168" evidence="3">
    <location>
        <begin position="55"/>
        <end position="129"/>
    </location>
</feature>
<gene>
    <name evidence="4" type="ORF">T9A_01842</name>
</gene>
<proteinExistence type="predicted"/>
<keyword evidence="5" id="KW-1185">Reference proteome</keyword>
<dbReference type="RefSeq" id="WP_035247522.1">
    <property type="nucleotide sequence ID" value="NZ_ARXU01000006.1"/>
</dbReference>
<accession>A0ABR4WD91</accession>
<sequence>MKKPITAMAALLFTSALTATAIAQQPGTTGAPQQGAPQTQNMPQQQNLPDASDFSDSDLDAFVATQKDMAGIQKKYSQKLQANQDKPKKAMEVQQEAQQKMVEAVQDNGLELEKYNQIVRLAQYDADFRASLQAKL</sequence>
<reference evidence="4 5" key="1">
    <citation type="submission" date="2012-09" db="EMBL/GenBank/DDBJ databases">
        <title>Genome Sequence of alkane-degrading Bacterium Alcanivorax jadensis T9.</title>
        <authorList>
            <person name="Lai Q."/>
            <person name="Shao Z."/>
        </authorList>
    </citation>
    <scope>NUCLEOTIDE SEQUENCE [LARGE SCALE GENOMIC DNA]</scope>
    <source>
        <strain evidence="4 5">T9</strain>
    </source>
</reference>
<evidence type="ECO:0000259" key="3">
    <source>
        <dbReference type="Pfam" id="PF13767"/>
    </source>
</evidence>
<comment type="caution">
    <text evidence="4">The sequence shown here is derived from an EMBL/GenBank/DDBJ whole genome shotgun (WGS) entry which is preliminary data.</text>
</comment>
<feature type="signal peptide" evidence="2">
    <location>
        <begin position="1"/>
        <end position="23"/>
    </location>
</feature>
<protein>
    <recommendedName>
        <fullName evidence="3">DUF4168 domain-containing protein</fullName>
    </recommendedName>
</protein>
<evidence type="ECO:0000313" key="5">
    <source>
        <dbReference type="Proteomes" id="UP000029443"/>
    </source>
</evidence>
<feature type="chain" id="PRO_5047287074" description="DUF4168 domain-containing protein" evidence="2">
    <location>
        <begin position="24"/>
        <end position="136"/>
    </location>
</feature>
<dbReference type="EMBL" id="ARXU01000006">
    <property type="protein sequence ID" value="KGD60982.1"/>
    <property type="molecule type" value="Genomic_DNA"/>
</dbReference>
<evidence type="ECO:0000256" key="1">
    <source>
        <dbReference type="SAM" id="MobiDB-lite"/>
    </source>
</evidence>
<evidence type="ECO:0000256" key="2">
    <source>
        <dbReference type="SAM" id="SignalP"/>
    </source>
</evidence>
<feature type="region of interest" description="Disordered" evidence="1">
    <location>
        <begin position="24"/>
        <end position="55"/>
    </location>
</feature>
<name>A0ABR4WD91_9GAMM</name>
<feature type="compositionally biased region" description="Low complexity" evidence="1">
    <location>
        <begin position="24"/>
        <end position="40"/>
    </location>
</feature>
<organism evidence="4 5">
    <name type="scientific">Alcanivorax jadensis T9</name>
    <dbReference type="NCBI Taxonomy" id="1177181"/>
    <lineage>
        <taxon>Bacteria</taxon>
        <taxon>Pseudomonadati</taxon>
        <taxon>Pseudomonadota</taxon>
        <taxon>Gammaproteobacteria</taxon>
        <taxon>Oceanospirillales</taxon>
        <taxon>Alcanivoracaceae</taxon>
        <taxon>Alcanivorax</taxon>
    </lineage>
</organism>